<evidence type="ECO:0000256" key="2">
    <source>
        <dbReference type="SAM" id="MobiDB-lite"/>
    </source>
</evidence>
<dbReference type="PANTHER" id="PTHR24361">
    <property type="entry name" value="MITOGEN-ACTIVATED KINASE KINASE KINASE"/>
    <property type="match status" value="1"/>
</dbReference>
<dbReference type="InterPro" id="IPR000719">
    <property type="entry name" value="Prot_kinase_dom"/>
</dbReference>
<dbReference type="InterPro" id="IPR053235">
    <property type="entry name" value="Ser_Thr_kinase"/>
</dbReference>
<dbReference type="GO" id="GO:0004674">
    <property type="term" value="F:protein serine/threonine kinase activity"/>
    <property type="evidence" value="ECO:0007669"/>
    <property type="project" value="TreeGrafter"/>
</dbReference>
<dbReference type="OrthoDB" id="6071813at2759"/>
<dbReference type="Pfam" id="PF00069">
    <property type="entry name" value="Pkinase"/>
    <property type="match status" value="1"/>
</dbReference>
<dbReference type="AlphaFoldDB" id="A0A8B8BUX8"/>
<evidence type="ECO:0000256" key="1">
    <source>
        <dbReference type="SAM" id="Coils"/>
    </source>
</evidence>
<protein>
    <submittedName>
        <fullName evidence="5">Serine/threonine-protein kinase STE20-like</fullName>
    </submittedName>
</protein>
<dbReference type="SUPFAM" id="SSF56112">
    <property type="entry name" value="Protein kinase-like (PK-like)"/>
    <property type="match status" value="1"/>
</dbReference>
<feature type="compositionally biased region" description="Polar residues" evidence="2">
    <location>
        <begin position="13"/>
        <end position="27"/>
    </location>
</feature>
<evidence type="ECO:0000313" key="4">
    <source>
        <dbReference type="Proteomes" id="UP000694844"/>
    </source>
</evidence>
<dbReference type="SMART" id="SM00220">
    <property type="entry name" value="S_TKc"/>
    <property type="match status" value="1"/>
</dbReference>
<dbReference type="Gene3D" id="1.10.510.10">
    <property type="entry name" value="Transferase(Phosphotransferase) domain 1"/>
    <property type="match status" value="1"/>
</dbReference>
<dbReference type="CDD" id="cd00180">
    <property type="entry name" value="PKc"/>
    <property type="match status" value="1"/>
</dbReference>
<evidence type="ECO:0000313" key="5">
    <source>
        <dbReference type="RefSeq" id="XP_022306669.1"/>
    </source>
</evidence>
<dbReference type="GeneID" id="111113030"/>
<feature type="region of interest" description="Disordered" evidence="2">
    <location>
        <begin position="1"/>
        <end position="49"/>
    </location>
</feature>
<accession>A0A8B8BUX8</accession>
<feature type="coiled-coil region" evidence="1">
    <location>
        <begin position="106"/>
        <end position="133"/>
    </location>
</feature>
<organism evidence="4 5">
    <name type="scientific">Crassostrea virginica</name>
    <name type="common">Eastern oyster</name>
    <dbReference type="NCBI Taxonomy" id="6565"/>
    <lineage>
        <taxon>Eukaryota</taxon>
        <taxon>Metazoa</taxon>
        <taxon>Spiralia</taxon>
        <taxon>Lophotrochozoa</taxon>
        <taxon>Mollusca</taxon>
        <taxon>Bivalvia</taxon>
        <taxon>Autobranchia</taxon>
        <taxon>Pteriomorphia</taxon>
        <taxon>Ostreida</taxon>
        <taxon>Ostreoidea</taxon>
        <taxon>Ostreidae</taxon>
        <taxon>Crassostrea</taxon>
    </lineage>
</organism>
<keyword evidence="4" id="KW-1185">Reference proteome</keyword>
<keyword evidence="1" id="KW-0175">Coiled coil</keyword>
<dbReference type="PANTHER" id="PTHR24361:SF613">
    <property type="entry name" value="NUCLEAR RECEPTOR-BINDING PROTEIN-RELATED"/>
    <property type="match status" value="1"/>
</dbReference>
<dbReference type="Gene3D" id="3.30.200.20">
    <property type="entry name" value="Phosphorylase Kinase, domain 1"/>
    <property type="match status" value="1"/>
</dbReference>
<sequence length="727" mass="80723">MTRQTVPPEDQSGAENHQIAPSTSSHAQAALGTTKALGGEPPQNSNSANLTLLCPKQVKLSKTVGKEEDSDSCVLTALDVNDAVQNLTNVSSKKEKNNNFEKGKVIVGKKEALEKLLQELLNEERDLQTGLTEALRGVRSLKKLFEVVLCEKKDRQTGKTEALHALSCIEKLLEGLNEKKDRQTGLTEALRMIRSLEKSVVNVLNKEKDLQTGVTGVLCAVQNSSKVEEVKVLPKLEHENNTGLYGSEILMENAGPAAAMTRQTVPPEDQSGAEYHQIAPSTSSHAQAALGTTKALKGESPHDSNSAELTHLCRKQVKLSKTVDKEEGSDSCVLTALDVNDAVQNLTNVSSKKEKNNNFEKGKVIVGEKEALGSLEKLLKEVQNEKKDRQTGLTEALRMIRSLEKSVVKMLNKEKDLQSGVTGVLCAEEIVSSDFYAEKSLGQGSFGSVDLCKNVNTNKEFARKKVQNSSKVEEVKVLLYLEHENITGLYGYIKREGVSEILMEYAGTNLQDFVEEKVKEKKVIEEALVWSVITQLLSALKYLWEHQIMHLDIKPLNICINNKNIVKLTDFGSAKNANQEHDFQGWTPEYMAPEMCRAYLKNHHPDILQDIHGDFSLTGKVDVFALGLVVQFMLEMTHSQLKYFTERADNPLIHDQTSRRRDIIKTNANHPNMVVMHMLTKRGSEDLQDLILRLLQGIPQKRLSAEQALLEIALEKSAENGEGFDLK</sequence>
<gene>
    <name evidence="5" type="primary">LOC111113030</name>
</gene>
<dbReference type="InterPro" id="IPR008271">
    <property type="entry name" value="Ser/Thr_kinase_AS"/>
</dbReference>
<dbReference type="GO" id="GO:0005524">
    <property type="term" value="F:ATP binding"/>
    <property type="evidence" value="ECO:0007669"/>
    <property type="project" value="InterPro"/>
</dbReference>
<dbReference type="Proteomes" id="UP000694844">
    <property type="component" value="Chromosome 9"/>
</dbReference>
<reference evidence="5" key="1">
    <citation type="submission" date="2025-08" db="UniProtKB">
        <authorList>
            <consortium name="RefSeq"/>
        </authorList>
    </citation>
    <scope>IDENTIFICATION</scope>
    <source>
        <tissue evidence="5">Whole sample</tissue>
    </source>
</reference>
<dbReference type="GO" id="GO:0005737">
    <property type="term" value="C:cytoplasm"/>
    <property type="evidence" value="ECO:0007669"/>
    <property type="project" value="TreeGrafter"/>
</dbReference>
<dbReference type="KEGG" id="cvn:111113030"/>
<feature type="domain" description="Protein kinase" evidence="3">
    <location>
        <begin position="435"/>
        <end position="714"/>
    </location>
</feature>
<dbReference type="InterPro" id="IPR011009">
    <property type="entry name" value="Kinase-like_dom_sf"/>
</dbReference>
<proteinExistence type="predicted"/>
<feature type="region of interest" description="Disordered" evidence="2">
    <location>
        <begin position="288"/>
        <end position="307"/>
    </location>
</feature>
<name>A0A8B8BUX8_CRAVI</name>
<dbReference type="RefSeq" id="XP_022306669.1">
    <property type="nucleotide sequence ID" value="XM_022450961.1"/>
</dbReference>
<dbReference type="PROSITE" id="PS00108">
    <property type="entry name" value="PROTEIN_KINASE_ST"/>
    <property type="match status" value="1"/>
</dbReference>
<evidence type="ECO:0000259" key="3">
    <source>
        <dbReference type="PROSITE" id="PS50011"/>
    </source>
</evidence>
<dbReference type="PROSITE" id="PS50011">
    <property type="entry name" value="PROTEIN_KINASE_DOM"/>
    <property type="match status" value="1"/>
</dbReference>